<evidence type="ECO:0000259" key="6">
    <source>
        <dbReference type="Pfam" id="PF05175"/>
    </source>
</evidence>
<dbReference type="PROSITE" id="PS00092">
    <property type="entry name" value="N6_MTASE"/>
    <property type="match status" value="1"/>
</dbReference>
<dbReference type="HAMAP" id="MF_02126">
    <property type="entry name" value="RF_methyltr_PrmC"/>
    <property type="match status" value="1"/>
</dbReference>
<comment type="similarity">
    <text evidence="5">Belongs to the protein N5-glutamine methyltransferase family. PrmC subfamily.</text>
</comment>
<dbReference type="InterPro" id="IPR050320">
    <property type="entry name" value="N5-glutamine_MTase"/>
</dbReference>
<keyword evidence="3 5" id="KW-0949">S-adenosyl-L-methionine</keyword>
<protein>
    <recommendedName>
        <fullName evidence="5">Release factor glutamine methyltransferase</fullName>
        <shortName evidence="5">RF MTase</shortName>
        <ecNumber evidence="5">2.1.1.297</ecNumber>
    </recommendedName>
    <alternativeName>
        <fullName evidence="5">N5-glutamine methyltransferase PrmC</fullName>
    </alternativeName>
    <alternativeName>
        <fullName evidence="5">Protein-(glutamine-N5) MTase PrmC</fullName>
    </alternativeName>
    <alternativeName>
        <fullName evidence="5">Protein-glutamine N-methyltransferase PrmC</fullName>
    </alternativeName>
</protein>
<keyword evidence="2 5" id="KW-0808">Transferase</keyword>
<organism evidence="8">
    <name type="scientific">Bifidobacterium aquikefiricola</name>
    <dbReference type="NCBI Taxonomy" id="3059038"/>
    <lineage>
        <taxon>Bacteria</taxon>
        <taxon>Bacillati</taxon>
        <taxon>Actinomycetota</taxon>
        <taxon>Actinomycetes</taxon>
        <taxon>Bifidobacteriales</taxon>
        <taxon>Bifidobacteriaceae</taxon>
        <taxon>Bifidobacterium</taxon>
    </lineage>
</organism>
<dbReference type="InterPro" id="IPR040758">
    <property type="entry name" value="PrmC_N"/>
</dbReference>
<dbReference type="Pfam" id="PF17827">
    <property type="entry name" value="PrmC_N"/>
    <property type="match status" value="1"/>
</dbReference>
<dbReference type="NCBIfam" id="TIGR00536">
    <property type="entry name" value="hemK_fam"/>
    <property type="match status" value="1"/>
</dbReference>
<comment type="function">
    <text evidence="5">Methylates the class 1 translation termination release factors RF1/PrfA and RF2/PrfB on the glutamine residue of the universally conserved GGQ motif.</text>
</comment>
<dbReference type="Pfam" id="PF05175">
    <property type="entry name" value="MTS"/>
    <property type="match status" value="1"/>
</dbReference>
<dbReference type="KEGG" id="baqk:QN215_03490"/>
<dbReference type="NCBIfam" id="TIGR03534">
    <property type="entry name" value="RF_mod_PrmC"/>
    <property type="match status" value="1"/>
</dbReference>
<sequence length="326" mass="35935">MTVGSIVRAATDSLQSHGIDSPQHDSMVLLAAASSRASTVTVNDIRMAMVLGRSFEQAFAHWHGISDASVSHDATAALNRFDELLQQRARREPLQYIVGHTRFRFLDLLVATGVFIPRQETELVVQAALDWLRREQVARPLVVDLCTGSGAIALSVATEMPHARVYAVEQSQQALVWTRRNIEAHQAQIDELGSSIDLIEADATDAQTLQSLDGQCDVVLCNPPYIPQKEVPTQPEVRDWEPEQALYGDSRDGLQFPQRIITRAFRLLRAGGVLVMEHDISQGPALRSYAVAQGYSNAQTHQDLTHRDRFLVAARSSIPAASSVPK</sequence>
<feature type="binding site" evidence="5">
    <location>
        <begin position="222"/>
        <end position="225"/>
    </location>
    <ligand>
        <name>substrate</name>
    </ligand>
</feature>
<dbReference type="InterPro" id="IPR004556">
    <property type="entry name" value="HemK-like"/>
</dbReference>
<proteinExistence type="inferred from homology"/>
<evidence type="ECO:0000256" key="4">
    <source>
        <dbReference type="ARBA" id="ARBA00048391"/>
    </source>
</evidence>
<evidence type="ECO:0000313" key="8">
    <source>
        <dbReference type="EMBL" id="XDS45509.1"/>
    </source>
</evidence>
<keyword evidence="1 5" id="KW-0489">Methyltransferase</keyword>
<comment type="catalytic activity">
    <reaction evidence="4 5">
        <text>L-glutaminyl-[peptide chain release factor] + S-adenosyl-L-methionine = N(5)-methyl-L-glutaminyl-[peptide chain release factor] + S-adenosyl-L-homocysteine + H(+)</text>
        <dbReference type="Rhea" id="RHEA:42896"/>
        <dbReference type="Rhea" id="RHEA-COMP:10271"/>
        <dbReference type="Rhea" id="RHEA-COMP:10272"/>
        <dbReference type="ChEBI" id="CHEBI:15378"/>
        <dbReference type="ChEBI" id="CHEBI:30011"/>
        <dbReference type="ChEBI" id="CHEBI:57856"/>
        <dbReference type="ChEBI" id="CHEBI:59789"/>
        <dbReference type="ChEBI" id="CHEBI:61891"/>
        <dbReference type="EC" id="2.1.1.297"/>
    </reaction>
</comment>
<dbReference type="EC" id="2.1.1.297" evidence="5"/>
<evidence type="ECO:0000256" key="2">
    <source>
        <dbReference type="ARBA" id="ARBA00022679"/>
    </source>
</evidence>
<accession>A0AB39U927</accession>
<dbReference type="GO" id="GO:0032259">
    <property type="term" value="P:methylation"/>
    <property type="evidence" value="ECO:0007669"/>
    <property type="project" value="UniProtKB-KW"/>
</dbReference>
<feature type="domain" description="Methyltransferase small" evidence="6">
    <location>
        <begin position="140"/>
        <end position="230"/>
    </location>
</feature>
<dbReference type="Gene3D" id="1.10.8.10">
    <property type="entry name" value="DNA helicase RuvA subunit, C-terminal domain"/>
    <property type="match status" value="1"/>
</dbReference>
<evidence type="ECO:0000256" key="5">
    <source>
        <dbReference type="HAMAP-Rule" id="MF_02126"/>
    </source>
</evidence>
<dbReference type="PANTHER" id="PTHR18895">
    <property type="entry name" value="HEMK METHYLTRANSFERASE"/>
    <property type="match status" value="1"/>
</dbReference>
<comment type="caution">
    <text evidence="5">Lacks conserved residue(s) required for the propagation of feature annotation.</text>
</comment>
<dbReference type="GO" id="GO:0102559">
    <property type="term" value="F:peptide chain release factor N(5)-glutamine methyltransferase activity"/>
    <property type="evidence" value="ECO:0007669"/>
    <property type="project" value="UniProtKB-EC"/>
</dbReference>
<dbReference type="RefSeq" id="WP_369345048.1">
    <property type="nucleotide sequence ID" value="NZ_CP129674.1"/>
</dbReference>
<evidence type="ECO:0000256" key="1">
    <source>
        <dbReference type="ARBA" id="ARBA00022603"/>
    </source>
</evidence>
<dbReference type="SUPFAM" id="SSF53335">
    <property type="entry name" value="S-adenosyl-L-methionine-dependent methyltransferases"/>
    <property type="match status" value="1"/>
</dbReference>
<dbReference type="PANTHER" id="PTHR18895:SF74">
    <property type="entry name" value="MTRF1L RELEASE FACTOR GLUTAMINE METHYLTRANSFERASE"/>
    <property type="match status" value="1"/>
</dbReference>
<feature type="domain" description="Release factor glutamine methyltransferase N-terminal" evidence="7">
    <location>
        <begin position="7"/>
        <end position="99"/>
    </location>
</feature>
<dbReference type="InterPro" id="IPR029063">
    <property type="entry name" value="SAM-dependent_MTases_sf"/>
</dbReference>
<dbReference type="CDD" id="cd02440">
    <property type="entry name" value="AdoMet_MTases"/>
    <property type="match status" value="1"/>
</dbReference>
<dbReference type="Gene3D" id="3.40.50.150">
    <property type="entry name" value="Vaccinia Virus protein VP39"/>
    <property type="match status" value="1"/>
</dbReference>
<dbReference type="EMBL" id="CP129674">
    <property type="protein sequence ID" value="XDS45509.1"/>
    <property type="molecule type" value="Genomic_DNA"/>
</dbReference>
<feature type="binding site" evidence="5">
    <location>
        <position position="222"/>
    </location>
    <ligand>
        <name>S-adenosyl-L-methionine</name>
        <dbReference type="ChEBI" id="CHEBI:59789"/>
    </ligand>
</feature>
<dbReference type="GO" id="GO:0003676">
    <property type="term" value="F:nucleic acid binding"/>
    <property type="evidence" value="ECO:0007669"/>
    <property type="project" value="InterPro"/>
</dbReference>
<gene>
    <name evidence="5 8" type="primary">prmC</name>
    <name evidence="8" type="ORF">QN215_03490</name>
</gene>
<evidence type="ECO:0000259" key="7">
    <source>
        <dbReference type="Pfam" id="PF17827"/>
    </source>
</evidence>
<reference evidence="8" key="1">
    <citation type="submission" date="2023-07" db="EMBL/GenBank/DDBJ databases">
        <title>Bifidobacterium aquikefiriaerophilum sp. nov. and Bifidobacterium eccum sp. nov., isolated from water kefir.</title>
        <authorList>
            <person name="Breselge S."/>
            <person name="Bellassi P."/>
            <person name="Barcenilla C."/>
            <person name="Alvarez-Ordonez A."/>
            <person name="Morelli L."/>
            <person name="Cotter P.D."/>
        </authorList>
    </citation>
    <scope>NUCLEOTIDE SEQUENCE</scope>
    <source>
        <strain evidence="8">WK041_4_12</strain>
    </source>
</reference>
<evidence type="ECO:0000256" key="3">
    <source>
        <dbReference type="ARBA" id="ARBA00022691"/>
    </source>
</evidence>
<dbReference type="InterPro" id="IPR007848">
    <property type="entry name" value="Small_mtfrase_dom"/>
</dbReference>
<dbReference type="InterPro" id="IPR019874">
    <property type="entry name" value="RF_methyltr_PrmC"/>
</dbReference>
<dbReference type="InterPro" id="IPR002052">
    <property type="entry name" value="DNA_methylase_N6_adenine_CS"/>
</dbReference>
<name>A0AB39U927_9BIFI</name>
<feature type="binding site" evidence="5">
    <location>
        <position position="169"/>
    </location>
    <ligand>
        <name>S-adenosyl-L-methionine</name>
        <dbReference type="ChEBI" id="CHEBI:59789"/>
    </ligand>
</feature>
<dbReference type="AlphaFoldDB" id="A0AB39U927"/>